<evidence type="ECO:0000313" key="10">
    <source>
        <dbReference type="EMBL" id="KRG30508.1"/>
    </source>
</evidence>
<dbReference type="InterPro" id="IPR003593">
    <property type="entry name" value="AAA+_ATPase"/>
</dbReference>
<dbReference type="Proteomes" id="UP000051643">
    <property type="component" value="Unassembled WGS sequence"/>
</dbReference>
<dbReference type="InterPro" id="IPR011527">
    <property type="entry name" value="ABC1_TM_dom"/>
</dbReference>
<dbReference type="InterPro" id="IPR036640">
    <property type="entry name" value="ABC1_TM_sf"/>
</dbReference>
<gene>
    <name evidence="10" type="ORF">APR42_01180</name>
</gene>
<comment type="caution">
    <text evidence="10">The sequence shown here is derived from an EMBL/GenBank/DDBJ whole genome shotgun (WGS) entry which is preliminary data.</text>
</comment>
<feature type="transmembrane region" description="Helical" evidence="7">
    <location>
        <begin position="252"/>
        <end position="271"/>
    </location>
</feature>
<dbReference type="Gene3D" id="3.40.50.300">
    <property type="entry name" value="P-loop containing nucleotide triphosphate hydrolases"/>
    <property type="match status" value="1"/>
</dbReference>
<evidence type="ECO:0000313" key="11">
    <source>
        <dbReference type="Proteomes" id="UP000051643"/>
    </source>
</evidence>
<keyword evidence="5 7" id="KW-1133">Transmembrane helix</keyword>
<evidence type="ECO:0000256" key="5">
    <source>
        <dbReference type="ARBA" id="ARBA00022989"/>
    </source>
</evidence>
<feature type="domain" description="ABC transmembrane type-1" evidence="9">
    <location>
        <begin position="27"/>
        <end position="306"/>
    </location>
</feature>
<evidence type="ECO:0000256" key="7">
    <source>
        <dbReference type="SAM" id="Phobius"/>
    </source>
</evidence>
<dbReference type="PROSITE" id="PS50929">
    <property type="entry name" value="ABC_TM1F"/>
    <property type="match status" value="1"/>
</dbReference>
<evidence type="ECO:0000256" key="3">
    <source>
        <dbReference type="ARBA" id="ARBA00022741"/>
    </source>
</evidence>
<dbReference type="InterPro" id="IPR003439">
    <property type="entry name" value="ABC_transporter-like_ATP-bd"/>
</dbReference>
<evidence type="ECO:0000259" key="9">
    <source>
        <dbReference type="PROSITE" id="PS50929"/>
    </source>
</evidence>
<keyword evidence="3" id="KW-0547">Nucleotide-binding</keyword>
<dbReference type="AlphaFoldDB" id="A0A0Q9ZBS8"/>
<evidence type="ECO:0000259" key="8">
    <source>
        <dbReference type="PROSITE" id="PS50893"/>
    </source>
</evidence>
<feature type="transmembrane region" description="Helical" evidence="7">
    <location>
        <begin position="61"/>
        <end position="81"/>
    </location>
</feature>
<keyword evidence="2 7" id="KW-0812">Transmembrane</keyword>
<comment type="subcellular location">
    <subcellularLocation>
        <location evidence="1">Cell membrane</location>
        <topology evidence="1">Multi-pass membrane protein</topology>
    </subcellularLocation>
</comment>
<dbReference type="STRING" id="270918.APR42_01180"/>
<name>A0A0Q9ZBS8_9FLAO</name>
<feature type="transmembrane region" description="Helical" evidence="7">
    <location>
        <begin position="162"/>
        <end position="178"/>
    </location>
</feature>
<dbReference type="InterPro" id="IPR027417">
    <property type="entry name" value="P-loop_NTPase"/>
</dbReference>
<feature type="domain" description="ABC transporter" evidence="8">
    <location>
        <begin position="339"/>
        <end position="554"/>
    </location>
</feature>
<dbReference type="InterPro" id="IPR039421">
    <property type="entry name" value="Type_1_exporter"/>
</dbReference>
<dbReference type="PROSITE" id="PS50893">
    <property type="entry name" value="ABC_TRANSPORTER_2"/>
    <property type="match status" value="1"/>
</dbReference>
<dbReference type="PANTHER" id="PTHR43394:SF4">
    <property type="entry name" value="TOXIN SECRETION ABC TRANSPORTER ATP-BINDING PROTEIN"/>
    <property type="match status" value="1"/>
</dbReference>
<dbReference type="PANTHER" id="PTHR43394">
    <property type="entry name" value="ATP-DEPENDENT PERMEASE MDL1, MITOCHONDRIAL"/>
    <property type="match status" value="1"/>
</dbReference>
<dbReference type="SUPFAM" id="SSF90123">
    <property type="entry name" value="ABC transporter transmembrane region"/>
    <property type="match status" value="1"/>
</dbReference>
<evidence type="ECO:0000256" key="6">
    <source>
        <dbReference type="ARBA" id="ARBA00023136"/>
    </source>
</evidence>
<protein>
    <submittedName>
        <fullName evidence="10">ABC transporter ATP-binding protein</fullName>
    </submittedName>
</protein>
<dbReference type="RefSeq" id="WP_057480333.1">
    <property type="nucleotide sequence ID" value="NZ_BMWR01000002.1"/>
</dbReference>
<dbReference type="OrthoDB" id="311344at2"/>
<dbReference type="Pfam" id="PF00005">
    <property type="entry name" value="ABC_tran"/>
    <property type="match status" value="1"/>
</dbReference>
<organism evidence="10 11">
    <name type="scientific">Salegentibacter mishustinae</name>
    <dbReference type="NCBI Taxonomy" id="270918"/>
    <lineage>
        <taxon>Bacteria</taxon>
        <taxon>Pseudomonadati</taxon>
        <taxon>Bacteroidota</taxon>
        <taxon>Flavobacteriia</taxon>
        <taxon>Flavobacteriales</taxon>
        <taxon>Flavobacteriaceae</taxon>
        <taxon>Salegentibacter</taxon>
    </lineage>
</organism>
<feature type="transmembrane region" description="Helical" evidence="7">
    <location>
        <begin position="138"/>
        <end position="156"/>
    </location>
</feature>
<proteinExistence type="predicted"/>
<dbReference type="SMART" id="SM00382">
    <property type="entry name" value="AAA"/>
    <property type="match status" value="1"/>
</dbReference>
<dbReference type="SUPFAM" id="SSF52540">
    <property type="entry name" value="P-loop containing nucleoside triphosphate hydrolases"/>
    <property type="match status" value="1"/>
</dbReference>
<dbReference type="Gene3D" id="1.20.1560.10">
    <property type="entry name" value="ABC transporter type 1, transmembrane domain"/>
    <property type="match status" value="1"/>
</dbReference>
<dbReference type="GO" id="GO:0015421">
    <property type="term" value="F:ABC-type oligopeptide transporter activity"/>
    <property type="evidence" value="ECO:0007669"/>
    <property type="project" value="TreeGrafter"/>
</dbReference>
<dbReference type="GO" id="GO:0016887">
    <property type="term" value="F:ATP hydrolysis activity"/>
    <property type="evidence" value="ECO:0007669"/>
    <property type="project" value="InterPro"/>
</dbReference>
<keyword evidence="4 10" id="KW-0067">ATP-binding</keyword>
<evidence type="ECO:0000256" key="2">
    <source>
        <dbReference type="ARBA" id="ARBA00022692"/>
    </source>
</evidence>
<evidence type="ECO:0000256" key="1">
    <source>
        <dbReference type="ARBA" id="ARBA00004651"/>
    </source>
</evidence>
<dbReference type="GO" id="GO:0005886">
    <property type="term" value="C:plasma membrane"/>
    <property type="evidence" value="ECO:0007669"/>
    <property type="project" value="UniProtKB-SubCell"/>
</dbReference>
<dbReference type="EMBL" id="LKTP01000001">
    <property type="protein sequence ID" value="KRG30508.1"/>
    <property type="molecule type" value="Genomic_DNA"/>
</dbReference>
<feature type="transmembrane region" description="Helical" evidence="7">
    <location>
        <begin position="27"/>
        <end position="49"/>
    </location>
</feature>
<accession>A0A0Q9ZBS8</accession>
<keyword evidence="6 7" id="KW-0472">Membrane</keyword>
<evidence type="ECO:0000256" key="4">
    <source>
        <dbReference type="ARBA" id="ARBA00022840"/>
    </source>
</evidence>
<keyword evidence="11" id="KW-1185">Reference proteome</keyword>
<dbReference type="Pfam" id="PF00664">
    <property type="entry name" value="ABC_membrane"/>
    <property type="match status" value="1"/>
</dbReference>
<dbReference type="GO" id="GO:0005524">
    <property type="term" value="F:ATP binding"/>
    <property type="evidence" value="ECO:0007669"/>
    <property type="project" value="UniProtKB-KW"/>
</dbReference>
<sequence length="554" mass="62450">MKKPEPGKTVKRLWNLLKLDNRDVKHILFYALFAGLINLAVPLGIQAIVNLIQGGRVSTSWIILVILVTLAVGMVGVFELLQLRLAENIQQKIFTRSSFEFAYRFPKIKSESLQNIYPPELANRFFDTITVQKGVSKILLDLPSATVQIILGVILLSLYHPFFILYGLLLVLLLYLVFKFTAAKGLKTSLDESKNKYQVAYWIQEIARNLNSFKISGRSRLAIQKNDRLTASYLKEREDHFGILKIQYIKLIVFKVLVAGGLLAIGGILVLNQQMNIGQFVAAEIIILLIISSVEKLIRGLEDVYDTLTSLEKLGQVVDKPLEAFENQNSVDASNGIKLELKDVAFEPEGHTVLKGINLTLDPGKSLLITGPAGNGRTSLLKLISGIFTPTKGKIYINDTARHTLVLNEYRQHLGTMLPEEIPFEGSLWENITFGDESISDQNIDWALEHSGLKEFVKDQPEGIFSQIHPEGRYLSTLIAKRIILARAIVRKPSVLILKQPLEKFELQEKKRILKFLTDPKNKWSLIVVSNDELWKNTSDETLELQDGRIVKSL</sequence>
<reference evidence="10" key="1">
    <citation type="submission" date="2015-10" db="EMBL/GenBank/DDBJ databases">
        <title>Draft genome sequence of Salegentibacter mishustinae KCTC 12263.</title>
        <authorList>
            <person name="Lin W."/>
            <person name="Zheng Q."/>
        </authorList>
    </citation>
    <scope>NUCLEOTIDE SEQUENCE [LARGE SCALE GENOMIC DNA]</scope>
    <source>
        <strain evidence="10">KCTC 12263</strain>
    </source>
</reference>